<keyword evidence="8" id="KW-1133">Transmembrane helix</keyword>
<protein>
    <recommendedName>
        <fullName evidence="13">Methyl-accepting chemotaxis protein</fullName>
    </recommendedName>
</protein>
<comment type="subcellular location">
    <subcellularLocation>
        <location evidence="1">Cell membrane</location>
    </subcellularLocation>
</comment>
<feature type="region of interest" description="Disordered" evidence="7">
    <location>
        <begin position="1"/>
        <end position="26"/>
    </location>
</feature>
<dbReference type="AlphaFoldDB" id="W4EJY7"/>
<dbReference type="Gene3D" id="6.10.340.10">
    <property type="match status" value="1"/>
</dbReference>
<evidence type="ECO:0008006" key="13">
    <source>
        <dbReference type="Google" id="ProtNLM"/>
    </source>
</evidence>
<dbReference type="Proteomes" id="UP000019062">
    <property type="component" value="Unassembled WGS sequence"/>
</dbReference>
<sequence length="615" mass="67845">MVKKSKRSSEIVKRSDNQSTNKSSVSKASFFKMKKKKKNIEVHGPIQSNFFKMIRGRIIINFFILIIILSAMLVVSYSNMSNLQNELKVFTGKNLVEQMKVNSLAADIAKLSNSEQSYIITGKDNFLRQYSQDKDRIEANLLDLQKIFSDRKEELDRITSIDQFYDNYIQYSKRLIDTRQNSGLENAQKLVLAGNGKTAMSYIDVHIEMINDVLTKKNNEQIKSLEQQTEIAMIIFLILTISSIILTIITGTILFRSIKRNTAAINTSILDIAQANGDLTKRVKVKTKDEFAEIANSTNVLITSISALVKRVSTLAENVSASGQQLMASADENSNIIQSIADSTGEIAEGSEQTMLRMNNAVQKMNLLEEAARYLSTDAEHVKTATDQMKVAAELGGKTVEQSSNVMMLIEETMANTTETVEALGKKSSEITSIIRTITEISEQTNLLALNAAIEAARAGEHGKGFAVVANEVRKLAEQSQKAAREVTGIVSSIQSEVQAIVSQNHDGVQNVIRGVEVTNETNASLDKIIKQTNETVAIINKMVVQIEQTLSYSQEVAVSFIEVNQIAENTAMSTERSAASAEEGSASMQEITASAIELSHQADELRKVVGEFKV</sequence>
<evidence type="ECO:0000256" key="7">
    <source>
        <dbReference type="SAM" id="MobiDB-lite"/>
    </source>
</evidence>
<accession>W4EJY7</accession>
<dbReference type="InterPro" id="IPR004090">
    <property type="entry name" value="Chemotax_Me-accpt_rcpt"/>
</dbReference>
<name>W4EJY7_9BACL</name>
<evidence type="ECO:0000313" key="12">
    <source>
        <dbReference type="Proteomes" id="UP000019062"/>
    </source>
</evidence>
<dbReference type="PANTHER" id="PTHR32089">
    <property type="entry name" value="METHYL-ACCEPTING CHEMOTAXIS PROTEIN MCPB"/>
    <property type="match status" value="1"/>
</dbReference>
<feature type="compositionally biased region" description="Basic and acidic residues" evidence="7">
    <location>
        <begin position="7"/>
        <end position="16"/>
    </location>
</feature>
<evidence type="ECO:0000256" key="6">
    <source>
        <dbReference type="PROSITE-ProRule" id="PRU00284"/>
    </source>
</evidence>
<keyword evidence="8" id="KW-0812">Transmembrane</keyword>
<keyword evidence="3 8" id="KW-0472">Membrane</keyword>
<dbReference type="Pfam" id="PF00015">
    <property type="entry name" value="MCPsignal"/>
    <property type="match status" value="1"/>
</dbReference>
<evidence type="ECO:0000259" key="10">
    <source>
        <dbReference type="PROSITE" id="PS50885"/>
    </source>
</evidence>
<dbReference type="InterPro" id="IPR004089">
    <property type="entry name" value="MCPsignal_dom"/>
</dbReference>
<dbReference type="GO" id="GO:0007165">
    <property type="term" value="P:signal transduction"/>
    <property type="evidence" value="ECO:0007669"/>
    <property type="project" value="UniProtKB-KW"/>
</dbReference>
<dbReference type="PRINTS" id="PR00260">
    <property type="entry name" value="CHEMTRNSDUCR"/>
</dbReference>
<feature type="transmembrane region" description="Helical" evidence="8">
    <location>
        <begin position="231"/>
        <end position="255"/>
    </location>
</feature>
<comment type="caution">
    <text evidence="11">The sequence shown here is derived from an EMBL/GenBank/DDBJ whole genome shotgun (WGS) entry which is preliminary data.</text>
</comment>
<dbReference type="RefSeq" id="WP_038189931.1">
    <property type="nucleotide sequence ID" value="NZ_ASQA01000042.1"/>
</dbReference>
<evidence type="ECO:0000259" key="9">
    <source>
        <dbReference type="PROSITE" id="PS50111"/>
    </source>
</evidence>
<reference evidence="11 12" key="1">
    <citation type="journal article" date="2014" name="BMC Genomics">
        <title>Genomic comparison of sporeforming bacilli isolated from milk.</title>
        <authorList>
            <person name="Moreno Switt A.I."/>
            <person name="Andrus A.D."/>
            <person name="Ranieri M.L."/>
            <person name="Orsi R.H."/>
            <person name="Ivy R."/>
            <person name="den Bakker H.C."/>
            <person name="Martin N.H."/>
            <person name="Wiedmann M."/>
            <person name="Boor K.J."/>
        </authorList>
    </citation>
    <scope>NUCLEOTIDE SEQUENCE [LARGE SCALE GENOMIC DNA]</scope>
    <source>
        <strain evidence="11 12">FSL R5-213</strain>
    </source>
</reference>
<proteinExistence type="inferred from homology"/>
<evidence type="ECO:0000256" key="1">
    <source>
        <dbReference type="ARBA" id="ARBA00004236"/>
    </source>
</evidence>
<gene>
    <name evidence="11" type="ORF">C176_19349</name>
</gene>
<dbReference type="Gene3D" id="1.10.287.950">
    <property type="entry name" value="Methyl-accepting chemotaxis protein"/>
    <property type="match status" value="1"/>
</dbReference>
<evidence type="ECO:0000256" key="4">
    <source>
        <dbReference type="ARBA" id="ARBA00023224"/>
    </source>
</evidence>
<evidence type="ECO:0000256" key="2">
    <source>
        <dbReference type="ARBA" id="ARBA00022475"/>
    </source>
</evidence>
<dbReference type="SMART" id="SM00304">
    <property type="entry name" value="HAMP"/>
    <property type="match status" value="1"/>
</dbReference>
<dbReference type="PROSITE" id="PS50885">
    <property type="entry name" value="HAMP"/>
    <property type="match status" value="1"/>
</dbReference>
<evidence type="ECO:0000256" key="5">
    <source>
        <dbReference type="ARBA" id="ARBA00029447"/>
    </source>
</evidence>
<dbReference type="GO" id="GO:0004888">
    <property type="term" value="F:transmembrane signaling receptor activity"/>
    <property type="evidence" value="ECO:0007669"/>
    <property type="project" value="InterPro"/>
</dbReference>
<dbReference type="eggNOG" id="COG5278">
    <property type="taxonomic scope" value="Bacteria"/>
</dbReference>
<keyword evidence="4 6" id="KW-0807">Transducer</keyword>
<dbReference type="GO" id="GO:0005886">
    <property type="term" value="C:plasma membrane"/>
    <property type="evidence" value="ECO:0007669"/>
    <property type="project" value="UniProtKB-SubCell"/>
</dbReference>
<dbReference type="eggNOG" id="COG0840">
    <property type="taxonomic scope" value="Bacteria"/>
</dbReference>
<organism evidence="11 12">
    <name type="scientific">Viridibacillus arenosi FSL R5-213</name>
    <dbReference type="NCBI Taxonomy" id="1227360"/>
    <lineage>
        <taxon>Bacteria</taxon>
        <taxon>Bacillati</taxon>
        <taxon>Bacillota</taxon>
        <taxon>Bacilli</taxon>
        <taxon>Bacillales</taxon>
        <taxon>Caryophanaceae</taxon>
        <taxon>Viridibacillus</taxon>
    </lineage>
</organism>
<evidence type="ECO:0000313" key="11">
    <source>
        <dbReference type="EMBL" id="ETT80903.1"/>
    </source>
</evidence>
<dbReference type="SMART" id="SM00283">
    <property type="entry name" value="MA"/>
    <property type="match status" value="1"/>
</dbReference>
<dbReference type="PROSITE" id="PS50111">
    <property type="entry name" value="CHEMOTAXIS_TRANSDUC_2"/>
    <property type="match status" value="1"/>
</dbReference>
<dbReference type="PATRIC" id="fig|1227360.4.peg.3930"/>
<dbReference type="InterPro" id="IPR007891">
    <property type="entry name" value="CHASE3"/>
</dbReference>
<dbReference type="CDD" id="cd06225">
    <property type="entry name" value="HAMP"/>
    <property type="match status" value="1"/>
</dbReference>
<dbReference type="PANTHER" id="PTHR32089:SF112">
    <property type="entry name" value="LYSOZYME-LIKE PROTEIN-RELATED"/>
    <property type="match status" value="1"/>
</dbReference>
<dbReference type="GO" id="GO:0006935">
    <property type="term" value="P:chemotaxis"/>
    <property type="evidence" value="ECO:0007669"/>
    <property type="project" value="InterPro"/>
</dbReference>
<dbReference type="InterPro" id="IPR003660">
    <property type="entry name" value="HAMP_dom"/>
</dbReference>
<feature type="domain" description="Methyl-accepting transducer" evidence="9">
    <location>
        <begin position="329"/>
        <end position="593"/>
    </location>
</feature>
<keyword evidence="12" id="KW-1185">Reference proteome</keyword>
<comment type="similarity">
    <text evidence="5">Belongs to the methyl-accepting chemotaxis (MCP) protein family.</text>
</comment>
<dbReference type="SUPFAM" id="SSF58104">
    <property type="entry name" value="Methyl-accepting chemotaxis protein (MCP) signaling domain"/>
    <property type="match status" value="1"/>
</dbReference>
<evidence type="ECO:0000256" key="3">
    <source>
        <dbReference type="ARBA" id="ARBA00023136"/>
    </source>
</evidence>
<feature type="transmembrane region" description="Helical" evidence="8">
    <location>
        <begin position="58"/>
        <end position="77"/>
    </location>
</feature>
<dbReference type="Pfam" id="PF05227">
    <property type="entry name" value="CHASE3"/>
    <property type="match status" value="1"/>
</dbReference>
<dbReference type="EMBL" id="ASQA01000042">
    <property type="protein sequence ID" value="ETT80903.1"/>
    <property type="molecule type" value="Genomic_DNA"/>
</dbReference>
<keyword evidence="2" id="KW-1003">Cell membrane</keyword>
<feature type="domain" description="HAMP" evidence="10">
    <location>
        <begin position="256"/>
        <end position="310"/>
    </location>
</feature>
<evidence type="ECO:0000256" key="8">
    <source>
        <dbReference type="SAM" id="Phobius"/>
    </source>
</evidence>